<dbReference type="PANTHER" id="PTHR23502:SF34">
    <property type="entry name" value="PROTEIN HOL1"/>
    <property type="match status" value="1"/>
</dbReference>
<evidence type="ECO:0000313" key="7">
    <source>
        <dbReference type="EMBL" id="CAG8372129.1"/>
    </source>
</evidence>
<keyword evidence="4 6" id="KW-0472">Membrane</keyword>
<dbReference type="GO" id="GO:0005886">
    <property type="term" value="C:plasma membrane"/>
    <property type="evidence" value="ECO:0007669"/>
    <property type="project" value="TreeGrafter"/>
</dbReference>
<reference evidence="7" key="1">
    <citation type="submission" date="2021-07" db="EMBL/GenBank/DDBJ databases">
        <authorList>
            <person name="Branca A.L. A."/>
        </authorList>
    </citation>
    <scope>NUCLEOTIDE SEQUENCE</scope>
</reference>
<keyword evidence="2 6" id="KW-0812">Transmembrane</keyword>
<organism evidence="7 8">
    <name type="scientific">Penicillium salamii</name>
    <dbReference type="NCBI Taxonomy" id="1612424"/>
    <lineage>
        <taxon>Eukaryota</taxon>
        <taxon>Fungi</taxon>
        <taxon>Dikarya</taxon>
        <taxon>Ascomycota</taxon>
        <taxon>Pezizomycotina</taxon>
        <taxon>Eurotiomycetes</taxon>
        <taxon>Eurotiomycetidae</taxon>
        <taxon>Eurotiales</taxon>
        <taxon>Aspergillaceae</taxon>
        <taxon>Penicillium</taxon>
    </lineage>
</organism>
<feature type="transmembrane region" description="Helical" evidence="6">
    <location>
        <begin position="333"/>
        <end position="354"/>
    </location>
</feature>
<feature type="compositionally biased region" description="Polar residues" evidence="5">
    <location>
        <begin position="1"/>
        <end position="20"/>
    </location>
</feature>
<dbReference type="Gene3D" id="1.20.1250.20">
    <property type="entry name" value="MFS general substrate transporter like domains"/>
    <property type="match status" value="2"/>
</dbReference>
<feature type="transmembrane region" description="Helical" evidence="6">
    <location>
        <begin position="138"/>
        <end position="155"/>
    </location>
</feature>
<dbReference type="EMBL" id="CAJVPA010000182">
    <property type="protein sequence ID" value="CAG8372129.1"/>
    <property type="molecule type" value="Genomic_DNA"/>
</dbReference>
<comment type="caution">
    <text evidence="7">The sequence shown here is derived from an EMBL/GenBank/DDBJ whole genome shotgun (WGS) entry which is preliminary data.</text>
</comment>
<dbReference type="OrthoDB" id="5215911at2759"/>
<protein>
    <submittedName>
        <fullName evidence="7">Uncharacterized protein</fullName>
    </submittedName>
</protein>
<evidence type="ECO:0000256" key="6">
    <source>
        <dbReference type="SAM" id="Phobius"/>
    </source>
</evidence>
<evidence type="ECO:0000256" key="5">
    <source>
        <dbReference type="SAM" id="MobiDB-lite"/>
    </source>
</evidence>
<evidence type="ECO:0000256" key="2">
    <source>
        <dbReference type="ARBA" id="ARBA00022692"/>
    </source>
</evidence>
<proteinExistence type="predicted"/>
<evidence type="ECO:0000256" key="4">
    <source>
        <dbReference type="ARBA" id="ARBA00023136"/>
    </source>
</evidence>
<dbReference type="InterPro" id="IPR036259">
    <property type="entry name" value="MFS_trans_sf"/>
</dbReference>
<feature type="transmembrane region" description="Helical" evidence="6">
    <location>
        <begin position="306"/>
        <end position="327"/>
    </location>
</feature>
<evidence type="ECO:0000256" key="1">
    <source>
        <dbReference type="ARBA" id="ARBA00004141"/>
    </source>
</evidence>
<feature type="transmembrane region" description="Helical" evidence="6">
    <location>
        <begin position="366"/>
        <end position="387"/>
    </location>
</feature>
<dbReference type="Pfam" id="PF07690">
    <property type="entry name" value="MFS_1"/>
    <property type="match status" value="1"/>
</dbReference>
<comment type="subcellular location">
    <subcellularLocation>
        <location evidence="1">Membrane</location>
        <topology evidence="1">Multi-pass membrane protein</topology>
    </subcellularLocation>
</comment>
<feature type="transmembrane region" description="Helical" evidence="6">
    <location>
        <begin position="221"/>
        <end position="244"/>
    </location>
</feature>
<dbReference type="InterPro" id="IPR011701">
    <property type="entry name" value="MFS"/>
</dbReference>
<gene>
    <name evidence="7" type="ORF">PSALAMII_LOCUS5045</name>
</gene>
<feature type="transmembrane region" description="Helical" evidence="6">
    <location>
        <begin position="108"/>
        <end position="126"/>
    </location>
</feature>
<feature type="transmembrane region" description="Helical" evidence="6">
    <location>
        <begin position="264"/>
        <end position="285"/>
    </location>
</feature>
<evidence type="ECO:0000256" key="3">
    <source>
        <dbReference type="ARBA" id="ARBA00022989"/>
    </source>
</evidence>
<dbReference type="Proteomes" id="UP001152646">
    <property type="component" value="Unassembled WGS sequence"/>
</dbReference>
<accession>A0A9W4NIQ9</accession>
<dbReference type="AlphaFoldDB" id="A0A9W4NIQ9"/>
<evidence type="ECO:0000313" key="8">
    <source>
        <dbReference type="Proteomes" id="UP001152646"/>
    </source>
</evidence>
<sequence>MKTTTSMTDVEEGPNSQRTKITGDHGNVQLRDPVTNQLILIPPPSEDPKDPLNWSRGFRLFIAFIANTAVFLAQLISAGPSVNIMNMVHDLFNATPTHPKYPTLVAKVSYFFSGMVFLQSMSNLFYMPVIIKYGRRPVYIVSLLVFGAYSLWAGLAKSYPSELAARLTLGFAGGSADSLAPLTITDIFFLHERGFIMSLKIFNGPFTTESLWQLFWRPIRLLLLPPVLWGTLAQSVCISALVAVTTSSETAFSKTYHWTIWQCGLAYIATIIGALLSIFGSGWLSDTTADWLTRRNHGLREPEMRLPALILCSILCPLGIVLYGLGIEHGLPWIVPVLGLALWAFGFLLSFYTNPWIESAGYSTSFGIQAGIIAAVLILWVPLYIWGKRIRAWYMQLSLARYVQWKSDREVGE</sequence>
<name>A0A9W4NIQ9_9EURO</name>
<feature type="region of interest" description="Disordered" evidence="5">
    <location>
        <begin position="1"/>
        <end position="25"/>
    </location>
</feature>
<keyword evidence="3 6" id="KW-1133">Transmembrane helix</keyword>
<dbReference type="GO" id="GO:0022857">
    <property type="term" value="F:transmembrane transporter activity"/>
    <property type="evidence" value="ECO:0007669"/>
    <property type="project" value="InterPro"/>
</dbReference>
<dbReference type="PANTHER" id="PTHR23502">
    <property type="entry name" value="MAJOR FACILITATOR SUPERFAMILY"/>
    <property type="match status" value="1"/>
</dbReference>
<dbReference type="SUPFAM" id="SSF103473">
    <property type="entry name" value="MFS general substrate transporter"/>
    <property type="match status" value="1"/>
</dbReference>
<feature type="transmembrane region" description="Helical" evidence="6">
    <location>
        <begin position="58"/>
        <end position="77"/>
    </location>
</feature>